<name>A0A285G7T2_9FIRM</name>
<accession>A0A285G7T2</accession>
<evidence type="ECO:0008006" key="3">
    <source>
        <dbReference type="Google" id="ProtNLM"/>
    </source>
</evidence>
<evidence type="ECO:0000313" key="1">
    <source>
        <dbReference type="EMBL" id="SNY19458.1"/>
    </source>
</evidence>
<organism evidence="1 2">
    <name type="scientific">Orenia metallireducens</name>
    <dbReference type="NCBI Taxonomy" id="1413210"/>
    <lineage>
        <taxon>Bacteria</taxon>
        <taxon>Bacillati</taxon>
        <taxon>Bacillota</taxon>
        <taxon>Clostridia</taxon>
        <taxon>Halanaerobiales</taxon>
        <taxon>Halobacteroidaceae</taxon>
        <taxon>Orenia</taxon>
    </lineage>
</organism>
<protein>
    <recommendedName>
        <fullName evidence="3">Phage minor structural protein, N-terminal region</fullName>
    </recommendedName>
</protein>
<dbReference type="RefSeq" id="WP_253250679.1">
    <property type="nucleotide sequence ID" value="NZ_OBDZ01000005.1"/>
</dbReference>
<sequence length="1190" mass="133119">MQQLRLLDKNRNLLAILDRHAGWSFESKINEATTMTINIPKNDDKLELVELAELIRIIKDDRVITGRITKKEQKDQVVTLKAMTEEILLESNICPAQYGLVYQNIDLADFTRDVLKGWETLRVKYQSEWQNAIEMHQVDLTNMPNKVILAKDSNGQYYSEGYIILRFDSADIDNFSEWDRIRWVSDNSDPVSSTIQYRYGNDTSAMGSWSNEIAGALTDQLGVALSGITDRYVDVKINLYTEDTTSADKQGQPQGVTPIAFALELIARTTAEVQEGIIPISTGKKVKNITADNSNSLELLVNACNQVGWEFEVIDGKLDLAENLGQDRTNDFILKHEMNINIDSLGEDDSKLCNLLHAYGPGEGINRPYVKRKDDISIGRYGLYPKTVEFDVVDKQDLEQKAQGYIDAHKNPVSEFKVKAIFPTTYNQAISNLKGVYETISIFGLPLVKQVVSDYGEQIKAGEPYFRIGDKVKLVDPESRIVTTARIMEEKRAYTDKGIEIELYLNNPRKSLYDALIGDEEKSDDEELQLNPPQGLRVLPAQPGLLVYVNPYTNSRATGVEIHISTSSGFEASDKTLIRKGQGTQWHLQQLTTGNRYYIKARSYDFDKNYSEFTDEFSAVAGFIEKQQLNPDLQENIDYAKSEADVVKLNKEAWNLAKEEVFPEGLENASSITENAEEISSMILTLNSDNDDPAQFSSIKQTAQSILNIVSVLESDPESANQYSAIKQMLEQIQLRVVKDELISQINLSPESVKIQGNKIVITGDTVVEDGALSTQKLIVGNQIPMRKPNSAQLFHFDRSFLSTDGVQAQFSDSSYQLIEGKFGKALDLQTSTMTVPLNFTGNYTIVFYFWDGSDWIYVAKRSDGRVFSWKIIELWSVWGIPGYKQEILDTEIDISWINVDVNGDLQVSSGYKMDELIIVPDLVDEDSIYSWYKSDAPFVDSQSVLSGGGWYSNENGLYSYDDGFKIEYDEAVGKWNAYFGGILEGKIVKGENIQAKTIKAEQYQEIRNVLPFNYLDSLDDTHPLECDFYIPSETVKIVSIKLSAKGLPFRAYAKGAAGGGGWDGNTTLSGNHSHFFSDSSYVGDSGGSVSISGSTSSDGYHSHSIKRSAHTHDFIFGIYEDTIPANVTLQINNGSAYTETIELGSDEILADELDLTDYFTGTGWKGIKFSSSQLGRVNAQLIVKVDLTA</sequence>
<keyword evidence="2" id="KW-1185">Reference proteome</keyword>
<dbReference type="AlphaFoldDB" id="A0A285G7T2"/>
<gene>
    <name evidence="1" type="ORF">SAMN06265827_105125</name>
</gene>
<proteinExistence type="predicted"/>
<evidence type="ECO:0000313" key="2">
    <source>
        <dbReference type="Proteomes" id="UP000219573"/>
    </source>
</evidence>
<reference evidence="2" key="1">
    <citation type="submission" date="2017-09" db="EMBL/GenBank/DDBJ databases">
        <authorList>
            <person name="Varghese N."/>
            <person name="Submissions S."/>
        </authorList>
    </citation>
    <scope>NUCLEOTIDE SEQUENCE [LARGE SCALE GENOMIC DNA]</scope>
    <source>
        <strain evidence="2">MSL47</strain>
    </source>
</reference>
<dbReference type="EMBL" id="OBDZ01000005">
    <property type="protein sequence ID" value="SNY19458.1"/>
    <property type="molecule type" value="Genomic_DNA"/>
</dbReference>
<dbReference type="Proteomes" id="UP000219573">
    <property type="component" value="Unassembled WGS sequence"/>
</dbReference>